<name>A0A7J5BFF1_9MICO</name>
<protein>
    <submittedName>
        <fullName evidence="2">Uncharacterized protein</fullName>
    </submittedName>
</protein>
<sequence>MAENTSGTVASRWRWAVQGGIYGAILAVAIAAIIGWVRADPIDPITTFYNPVDGKERIAVGGHAANIITVRDQQQPSAFPDIPGIGGDRYVVVVITIDGAAEEVDDPQGFEGLPEPRELDLGTVEFRVFAVDSSGTRKEELVPSPQSQRTLDGYPGGVIYTTDPFWLTLTYNPPTIAVDHYELELTIGDDTGTMTTERDVP</sequence>
<dbReference type="Proteomes" id="UP000433493">
    <property type="component" value="Unassembled WGS sequence"/>
</dbReference>
<dbReference type="RefSeq" id="WP_158051003.1">
    <property type="nucleotide sequence ID" value="NZ_WBKB01000001.1"/>
</dbReference>
<comment type="caution">
    <text evidence="2">The sequence shown here is derived from an EMBL/GenBank/DDBJ whole genome shotgun (WGS) entry which is preliminary data.</text>
</comment>
<feature type="transmembrane region" description="Helical" evidence="1">
    <location>
        <begin position="20"/>
        <end position="39"/>
    </location>
</feature>
<evidence type="ECO:0000256" key="1">
    <source>
        <dbReference type="SAM" id="Phobius"/>
    </source>
</evidence>
<reference evidence="2 3" key="1">
    <citation type="submission" date="2019-09" db="EMBL/GenBank/DDBJ databases">
        <title>Phylogeny of genus Pseudoclavibacter and closely related genus.</title>
        <authorList>
            <person name="Li Y."/>
        </authorList>
    </citation>
    <scope>NUCLEOTIDE SEQUENCE [LARGE SCALE GENOMIC DNA]</scope>
    <source>
        <strain evidence="2 3">KCTC 13959</strain>
    </source>
</reference>
<keyword evidence="1" id="KW-0812">Transmembrane</keyword>
<keyword evidence="3" id="KW-1185">Reference proteome</keyword>
<dbReference type="OrthoDB" id="9762066at2"/>
<dbReference type="AlphaFoldDB" id="A0A7J5BFF1"/>
<keyword evidence="1" id="KW-0472">Membrane</keyword>
<keyword evidence="1" id="KW-1133">Transmembrane helix</keyword>
<proteinExistence type="predicted"/>
<organism evidence="2 3">
    <name type="scientific">Gulosibacter chungangensis</name>
    <dbReference type="NCBI Taxonomy" id="979746"/>
    <lineage>
        <taxon>Bacteria</taxon>
        <taxon>Bacillati</taxon>
        <taxon>Actinomycetota</taxon>
        <taxon>Actinomycetes</taxon>
        <taxon>Micrococcales</taxon>
        <taxon>Microbacteriaceae</taxon>
        <taxon>Gulosibacter</taxon>
    </lineage>
</organism>
<evidence type="ECO:0000313" key="3">
    <source>
        <dbReference type="Proteomes" id="UP000433493"/>
    </source>
</evidence>
<gene>
    <name evidence="2" type="ORF">F8O05_01665</name>
</gene>
<accession>A0A7J5BFF1</accession>
<dbReference type="EMBL" id="WBKB01000001">
    <property type="protein sequence ID" value="KAB1644993.1"/>
    <property type="molecule type" value="Genomic_DNA"/>
</dbReference>
<evidence type="ECO:0000313" key="2">
    <source>
        <dbReference type="EMBL" id="KAB1644993.1"/>
    </source>
</evidence>